<evidence type="ECO:0008006" key="4">
    <source>
        <dbReference type="Google" id="ProtNLM"/>
    </source>
</evidence>
<sequence>MDQPWPVRVIVGENDFRKVTLLTKPASIEELILELKNHLHLEYDFMLHYEDPDFRAFFNLTNIADLPDRGTVKIVTLDSVLITLRPPSASSTPSSPDTIILNNSPETPETPSRDPWPSVFDVPKFSVDIEYRLRQADLIYMRDEKRLKVTRDMKHDILQKLSEEMYKYTAYPQDEHYTAVAKALVEKHPCLVEQGSRTGYSGWVNSLKFKMGNFRQKLKHCGMADVSCNTTRPREEDGTPQGRSIKRARRSETNFLPNFPEGQDEMALENARHILENEAKKRSPNTTVVNQLMNQTFALRRKEIVQDQPPVHLMLSRWPALFKKPQVFAEFTRVASKDLEQEFFTALDKYTPRLLEIFKMKKGNVGGTLAGTLAQVQTRSHDVVAIRTAVLKCLPVYFGDDWTEFFRVSYFPNATETQVPVGIMTVVSEGEPLDPLGPHLDAINISIILEGTVAMDGIGNLPEAFCITFGDAELGSGESQAKTPDPQNRLLE</sequence>
<accession>A0AAW0PD48</accession>
<reference evidence="3" key="1">
    <citation type="submission" date="2024-04" db="EMBL/GenBank/DDBJ databases">
        <title>Salinicola lusitanus LLJ914,a marine bacterium isolated from the Okinawa Trough.</title>
        <authorList>
            <person name="Li J."/>
        </authorList>
    </citation>
    <scope>NUCLEOTIDE SEQUENCE [LARGE SCALE GENOMIC DNA]</scope>
</reference>
<comment type="caution">
    <text evidence="2">The sequence shown here is derived from an EMBL/GenBank/DDBJ whole genome shotgun (WGS) entry which is preliminary data.</text>
</comment>
<name>A0AAW0PD48_9GOBI</name>
<evidence type="ECO:0000313" key="2">
    <source>
        <dbReference type="EMBL" id="KAK7921878.1"/>
    </source>
</evidence>
<feature type="compositionally biased region" description="Polar residues" evidence="1">
    <location>
        <begin position="100"/>
        <end position="110"/>
    </location>
</feature>
<dbReference type="Proteomes" id="UP001460270">
    <property type="component" value="Unassembled WGS sequence"/>
</dbReference>
<protein>
    <recommendedName>
        <fullName evidence="4">PB1 domain-containing protein</fullName>
    </recommendedName>
</protein>
<dbReference type="PANTHER" id="PTHR31025:SF19">
    <property type="entry name" value="SI:CH73-42K18.1-RELATED"/>
    <property type="match status" value="1"/>
</dbReference>
<dbReference type="AlphaFoldDB" id="A0AAW0PD48"/>
<evidence type="ECO:0000256" key="1">
    <source>
        <dbReference type="SAM" id="MobiDB-lite"/>
    </source>
</evidence>
<gene>
    <name evidence="2" type="ORF">WMY93_008780</name>
</gene>
<organism evidence="2 3">
    <name type="scientific">Mugilogobius chulae</name>
    <name type="common">yellowstripe goby</name>
    <dbReference type="NCBI Taxonomy" id="88201"/>
    <lineage>
        <taxon>Eukaryota</taxon>
        <taxon>Metazoa</taxon>
        <taxon>Chordata</taxon>
        <taxon>Craniata</taxon>
        <taxon>Vertebrata</taxon>
        <taxon>Euteleostomi</taxon>
        <taxon>Actinopterygii</taxon>
        <taxon>Neopterygii</taxon>
        <taxon>Teleostei</taxon>
        <taxon>Neoteleostei</taxon>
        <taxon>Acanthomorphata</taxon>
        <taxon>Gobiaria</taxon>
        <taxon>Gobiiformes</taxon>
        <taxon>Gobioidei</taxon>
        <taxon>Gobiidae</taxon>
        <taxon>Gobionellinae</taxon>
        <taxon>Mugilogobius</taxon>
    </lineage>
</organism>
<dbReference type="PANTHER" id="PTHR31025">
    <property type="entry name" value="SI:CH211-196P9.1-RELATED"/>
    <property type="match status" value="1"/>
</dbReference>
<feature type="region of interest" description="Disordered" evidence="1">
    <location>
        <begin position="231"/>
        <end position="250"/>
    </location>
</feature>
<keyword evidence="3" id="KW-1185">Reference proteome</keyword>
<dbReference type="EMBL" id="JBBPFD010000006">
    <property type="protein sequence ID" value="KAK7921878.1"/>
    <property type="molecule type" value="Genomic_DNA"/>
</dbReference>
<evidence type="ECO:0000313" key="3">
    <source>
        <dbReference type="Proteomes" id="UP001460270"/>
    </source>
</evidence>
<feature type="compositionally biased region" description="Low complexity" evidence="1">
    <location>
        <begin position="86"/>
        <end position="96"/>
    </location>
</feature>
<feature type="region of interest" description="Disordered" evidence="1">
    <location>
        <begin position="86"/>
        <end position="115"/>
    </location>
</feature>
<proteinExistence type="predicted"/>